<dbReference type="EMBL" id="ML143411">
    <property type="protein sequence ID" value="TBU29689.1"/>
    <property type="molecule type" value="Genomic_DNA"/>
</dbReference>
<dbReference type="Proteomes" id="UP000292957">
    <property type="component" value="Unassembled WGS sequence"/>
</dbReference>
<organism evidence="1">
    <name type="scientific">Dichomitus squalens</name>
    <dbReference type="NCBI Taxonomy" id="114155"/>
    <lineage>
        <taxon>Eukaryota</taxon>
        <taxon>Fungi</taxon>
        <taxon>Dikarya</taxon>
        <taxon>Basidiomycota</taxon>
        <taxon>Agaricomycotina</taxon>
        <taxon>Agaricomycetes</taxon>
        <taxon>Polyporales</taxon>
        <taxon>Polyporaceae</taxon>
        <taxon>Dichomitus</taxon>
    </lineage>
</organism>
<name>A0A4Q9MPR4_9APHY</name>
<protein>
    <submittedName>
        <fullName evidence="1">Uncharacterized protein</fullName>
    </submittedName>
</protein>
<dbReference type="AlphaFoldDB" id="A0A4Q9MPR4"/>
<accession>A0A4Q9MPR4</accession>
<sequence>MSDMQDTIDVSLALLFEHVSRPSSFFTLQDIGDVLLYASVVLPTPVYIWAIDNSYAE</sequence>
<reference evidence="1" key="1">
    <citation type="submission" date="2019-01" db="EMBL/GenBank/DDBJ databases">
        <title>Draft genome sequences of three monokaryotic isolates of the white-rot basidiomycete fungus Dichomitus squalens.</title>
        <authorList>
            <consortium name="DOE Joint Genome Institute"/>
            <person name="Lopez S.C."/>
            <person name="Andreopoulos B."/>
            <person name="Pangilinan J."/>
            <person name="Lipzen A."/>
            <person name="Riley R."/>
            <person name="Ahrendt S."/>
            <person name="Ng V."/>
            <person name="Barry K."/>
            <person name="Daum C."/>
            <person name="Grigoriev I.V."/>
            <person name="Hilden K.S."/>
            <person name="Makela M.R."/>
            <person name="de Vries R.P."/>
        </authorList>
    </citation>
    <scope>NUCLEOTIDE SEQUENCE [LARGE SCALE GENOMIC DNA]</scope>
    <source>
        <strain evidence="1">OM18370.1</strain>
    </source>
</reference>
<proteinExistence type="predicted"/>
<gene>
    <name evidence="1" type="ORF">BD311DRAFT_756077</name>
</gene>
<evidence type="ECO:0000313" key="1">
    <source>
        <dbReference type="EMBL" id="TBU29689.1"/>
    </source>
</evidence>